<dbReference type="PANTHER" id="PTHR47723">
    <property type="entry name" value="OS05G0353850 PROTEIN"/>
    <property type="match status" value="1"/>
</dbReference>
<accession>A0A6A3B9H1</accession>
<dbReference type="PANTHER" id="PTHR47723:SF13">
    <property type="entry name" value="PUTATIVE-RELATED"/>
    <property type="match status" value="1"/>
</dbReference>
<dbReference type="Pfam" id="PF13456">
    <property type="entry name" value="RVT_3"/>
    <property type="match status" value="1"/>
</dbReference>
<dbReference type="Gene3D" id="3.30.420.10">
    <property type="entry name" value="Ribonuclease H-like superfamily/Ribonuclease H"/>
    <property type="match status" value="1"/>
</dbReference>
<dbReference type="CDD" id="cd06222">
    <property type="entry name" value="RNase_H_like"/>
    <property type="match status" value="1"/>
</dbReference>
<dbReference type="AlphaFoldDB" id="A0A6A3B9H1"/>
<dbReference type="InterPro" id="IPR053151">
    <property type="entry name" value="RNase_H-like"/>
</dbReference>
<dbReference type="SUPFAM" id="SSF56219">
    <property type="entry name" value="DNase I-like"/>
    <property type="match status" value="1"/>
</dbReference>
<evidence type="ECO:0000259" key="1">
    <source>
        <dbReference type="Pfam" id="PF13456"/>
    </source>
</evidence>
<gene>
    <name evidence="2" type="ORF">F3Y22_tig00110206pilonHSYRG00050</name>
</gene>
<organism evidence="2 3">
    <name type="scientific">Hibiscus syriacus</name>
    <name type="common">Rose of Sharon</name>
    <dbReference type="NCBI Taxonomy" id="106335"/>
    <lineage>
        <taxon>Eukaryota</taxon>
        <taxon>Viridiplantae</taxon>
        <taxon>Streptophyta</taxon>
        <taxon>Embryophyta</taxon>
        <taxon>Tracheophyta</taxon>
        <taxon>Spermatophyta</taxon>
        <taxon>Magnoliopsida</taxon>
        <taxon>eudicotyledons</taxon>
        <taxon>Gunneridae</taxon>
        <taxon>Pentapetalae</taxon>
        <taxon>rosids</taxon>
        <taxon>malvids</taxon>
        <taxon>Malvales</taxon>
        <taxon>Malvaceae</taxon>
        <taxon>Malvoideae</taxon>
        <taxon>Hibiscus</taxon>
    </lineage>
</organism>
<reference evidence="2" key="1">
    <citation type="submission" date="2019-09" db="EMBL/GenBank/DDBJ databases">
        <title>Draft genome information of white flower Hibiscus syriacus.</title>
        <authorList>
            <person name="Kim Y.-M."/>
        </authorList>
    </citation>
    <scope>NUCLEOTIDE SEQUENCE [LARGE SCALE GENOMIC DNA]</scope>
    <source>
        <strain evidence="2">YM2019G1</strain>
    </source>
</reference>
<evidence type="ECO:0000313" key="2">
    <source>
        <dbReference type="EMBL" id="KAE8713526.1"/>
    </source>
</evidence>
<dbReference type="InterPro" id="IPR044730">
    <property type="entry name" value="RNase_H-like_dom_plant"/>
</dbReference>
<dbReference type="InterPro" id="IPR002156">
    <property type="entry name" value="RNaseH_domain"/>
</dbReference>
<evidence type="ECO:0000313" key="3">
    <source>
        <dbReference type="Proteomes" id="UP000436088"/>
    </source>
</evidence>
<comment type="caution">
    <text evidence="2">The sequence shown here is derived from an EMBL/GenBank/DDBJ whole genome shotgun (WGS) entry which is preliminary data.</text>
</comment>
<protein>
    <recommendedName>
        <fullName evidence="1">RNase H type-1 domain-containing protein</fullName>
    </recommendedName>
</protein>
<dbReference type="SUPFAM" id="SSF53098">
    <property type="entry name" value="Ribonuclease H-like"/>
    <property type="match status" value="1"/>
</dbReference>
<dbReference type="InterPro" id="IPR036691">
    <property type="entry name" value="Endo/exonu/phosph_ase_sf"/>
</dbReference>
<dbReference type="Proteomes" id="UP000436088">
    <property type="component" value="Unassembled WGS sequence"/>
</dbReference>
<dbReference type="InterPro" id="IPR036397">
    <property type="entry name" value="RNaseH_sf"/>
</dbReference>
<sequence>MMGGDQQVFITFLYASPEIGMRSRLWRLLRELNPGSGLPWMLGGDFNVIGNYGERQGGSQRRYGVCSKFGEFMFDTGLIDMGFSEVFYLQKLDSDHLLILFMFGDQQEPARNKPFRYIDAWNDYPDFPNLLMNSWRNDRDIYKILDFQAKSSKWNKELKFMQLLSQNLFNERMVSNTENERCTFVMGMMLFDLWCVIFHWKRGYLEIGESDSVGVDPKVVLPKWVEENQASFVPDRQITDIILAQEIIHSMKRRGRIGWMAIKVDLEKAYDHPCRHRFFGVGILRIPLSLREEKVVSEDWKVIHLSKEGPGLSHLFFVDDLVLFAKASMIKGVLDSTRQAISQRFGFEEVKDLGKYLGVPLLHNRVTKDTYSYLIDRLTQRLSGWMTKCLTLAGRITLAKATLQAIPVYVMQSTWLPKDCVLKWKRLLEDLFGVQTMEQVHQDPRLRVLPSCTWNWGKLSSLLPEHVLQRIFVVQPPQDYLGPDTPGAVMEDVDHILRHCSMARNMWVRVIKTDKLNEFMTLPYKIWIERNLRVAEMYAQMNVNWDIRFAVYCWHIWKQRCNILFDPNYVEREEFIYRCDSFVDKVMNANVSNANPSPSMSRNILSWTRPPTGWIKGNLDGAVRTCNNMAVVGGILRNSKGEWVFGFTRSIGRCSILIAELWGVHDLLLHTWRLGIRHIELETDNLEVMKICNFSSDALVGVLWSLKSMNYSNLNDHKGITYVVSRIWLRIGWLL</sequence>
<dbReference type="GO" id="GO:0004523">
    <property type="term" value="F:RNA-DNA hybrid ribonuclease activity"/>
    <property type="evidence" value="ECO:0007669"/>
    <property type="project" value="InterPro"/>
</dbReference>
<proteinExistence type="predicted"/>
<dbReference type="GO" id="GO:0003676">
    <property type="term" value="F:nucleic acid binding"/>
    <property type="evidence" value="ECO:0007669"/>
    <property type="project" value="InterPro"/>
</dbReference>
<name>A0A6A3B9H1_HIBSY</name>
<feature type="domain" description="RNase H type-1" evidence="1">
    <location>
        <begin position="618"/>
        <end position="693"/>
    </location>
</feature>
<dbReference type="InterPro" id="IPR012337">
    <property type="entry name" value="RNaseH-like_sf"/>
</dbReference>
<keyword evidence="3" id="KW-1185">Reference proteome</keyword>
<dbReference type="EMBL" id="VEPZ02000876">
    <property type="protein sequence ID" value="KAE8713526.1"/>
    <property type="molecule type" value="Genomic_DNA"/>
</dbReference>